<dbReference type="EMBL" id="MFQN01000004">
    <property type="protein sequence ID" value="OGH75625.1"/>
    <property type="molecule type" value="Genomic_DNA"/>
</dbReference>
<keyword evidence="1" id="KW-0812">Transmembrane</keyword>
<protein>
    <submittedName>
        <fullName evidence="2">Uncharacterized protein</fullName>
    </submittedName>
</protein>
<sequence>MRNQIKYLITIIAGLAIVLVYVQNVYASENAAFLTYSDKCYCKYSQQTSDGGCYYTEEELEIGLGETEAEEISFKDVDETIKFLKTEDCENLLQFAVDQKKVCVTADTPKCQLYHAVTYTDTNGATMYDWVKWYNLKWNTNVGSKSNPIPVTEGKIGTAEIEAVGTKEEIEIKCVNCEELSAELKNEDGSGKAKIVWDTSTEQLITKVYELKVKASVPVAGVESQTLDGSIYFSVTGVSPVQTTSTVDAWIENQYGKPKDYAGALPDCAFSGTCRSVNNLLELIINFASGMFAILGTFAFAFFVYGGFKMIVSMGNAEMVETGKKTMIAAALGLVVAMVAYAAIDLMLEILNVNTEFRGIK</sequence>
<accession>A0A1F6MVA3</accession>
<feature type="transmembrane region" description="Helical" evidence="1">
    <location>
        <begin position="326"/>
        <end position="344"/>
    </location>
</feature>
<keyword evidence="1" id="KW-1133">Transmembrane helix</keyword>
<dbReference type="STRING" id="1798692.A3G00_03975"/>
<dbReference type="InterPro" id="IPR043993">
    <property type="entry name" value="T4SS_pilin"/>
</dbReference>
<feature type="transmembrane region" description="Helical" evidence="1">
    <location>
        <begin position="283"/>
        <end position="305"/>
    </location>
</feature>
<evidence type="ECO:0000313" key="2">
    <source>
        <dbReference type="EMBL" id="OGH75625.1"/>
    </source>
</evidence>
<evidence type="ECO:0000313" key="3">
    <source>
        <dbReference type="Proteomes" id="UP000178347"/>
    </source>
</evidence>
<proteinExistence type="predicted"/>
<gene>
    <name evidence="2" type="ORF">A3G00_03975</name>
</gene>
<comment type="caution">
    <text evidence="2">The sequence shown here is derived from an EMBL/GenBank/DDBJ whole genome shotgun (WGS) entry which is preliminary data.</text>
</comment>
<keyword evidence="1" id="KW-0472">Membrane</keyword>
<reference evidence="2 3" key="1">
    <citation type="journal article" date="2016" name="Nat. Commun.">
        <title>Thousands of microbial genomes shed light on interconnected biogeochemical processes in an aquifer system.</title>
        <authorList>
            <person name="Anantharaman K."/>
            <person name="Brown C.T."/>
            <person name="Hug L.A."/>
            <person name="Sharon I."/>
            <person name="Castelle C.J."/>
            <person name="Probst A.J."/>
            <person name="Thomas B.C."/>
            <person name="Singh A."/>
            <person name="Wilkins M.J."/>
            <person name="Karaoz U."/>
            <person name="Brodie E.L."/>
            <person name="Williams K.H."/>
            <person name="Hubbard S.S."/>
            <person name="Banfield J.F."/>
        </authorList>
    </citation>
    <scope>NUCLEOTIDE SEQUENCE [LARGE SCALE GENOMIC DNA]</scope>
</reference>
<name>A0A1F6MVA3_9BACT</name>
<dbReference type="AlphaFoldDB" id="A0A1F6MVA3"/>
<dbReference type="Proteomes" id="UP000178347">
    <property type="component" value="Unassembled WGS sequence"/>
</dbReference>
<organism evidence="2 3">
    <name type="scientific">Candidatus Magasanikbacteria bacterium RIFCSPLOWO2_12_FULL_43_12</name>
    <dbReference type="NCBI Taxonomy" id="1798692"/>
    <lineage>
        <taxon>Bacteria</taxon>
        <taxon>Candidatus Magasanikiibacteriota</taxon>
    </lineage>
</organism>
<evidence type="ECO:0000256" key="1">
    <source>
        <dbReference type="SAM" id="Phobius"/>
    </source>
</evidence>
<dbReference type="Pfam" id="PF18895">
    <property type="entry name" value="T4SS_pilin"/>
    <property type="match status" value="1"/>
</dbReference>